<evidence type="ECO:0000313" key="1">
    <source>
        <dbReference type="EMBL" id="KMZ96448.1"/>
    </source>
</evidence>
<reference evidence="1 2" key="1">
    <citation type="submission" date="2011-09" db="EMBL/GenBank/DDBJ databases">
        <title>The Genome Sequence of Plasmodium vivax North Korean.</title>
        <authorList>
            <consortium name="The Broad Institute Genome Sequencing Platform"/>
            <consortium name="The Broad Institute Genome Sequencing Center for Infectious Disease"/>
            <person name="Neafsey D."/>
            <person name="Carlton J."/>
            <person name="Barnwell J."/>
            <person name="Collins W."/>
            <person name="Escalante A."/>
            <person name="Mullikin J."/>
            <person name="Saul A."/>
            <person name="Guigo R."/>
            <person name="Camara F."/>
            <person name="Young S.K."/>
            <person name="Zeng Q."/>
            <person name="Gargeya S."/>
            <person name="Fitzgerald M."/>
            <person name="Haas B."/>
            <person name="Abouelleil A."/>
            <person name="Alvarado L."/>
            <person name="Arachchi H.M."/>
            <person name="Berlin A."/>
            <person name="Brown A."/>
            <person name="Chapman S.B."/>
            <person name="Chen Z."/>
            <person name="Dunbar C."/>
            <person name="Freedman E."/>
            <person name="Gearin G."/>
            <person name="Gellesch M."/>
            <person name="Goldberg J."/>
            <person name="Griggs A."/>
            <person name="Gujja S."/>
            <person name="Heiman D."/>
            <person name="Howarth C."/>
            <person name="Larson L."/>
            <person name="Lui A."/>
            <person name="MacDonald P.J.P."/>
            <person name="Montmayeur A."/>
            <person name="Murphy C."/>
            <person name="Neiman D."/>
            <person name="Pearson M."/>
            <person name="Priest M."/>
            <person name="Roberts A."/>
            <person name="Saif S."/>
            <person name="Shea T."/>
            <person name="Shenoy N."/>
            <person name="Sisk P."/>
            <person name="Stolte C."/>
            <person name="Sykes S."/>
            <person name="Wortman J."/>
            <person name="Nusbaum C."/>
            <person name="Birren B."/>
        </authorList>
    </citation>
    <scope>NUCLEOTIDE SEQUENCE [LARGE SCALE GENOMIC DNA]</scope>
    <source>
        <strain evidence="1 2">North Korean</strain>
    </source>
</reference>
<proteinExistence type="predicted"/>
<sequence>MKYLENLDEIYKNSIDLDQGTIYLYLWLYDNELHKNIYNTKKKKSIYEKLLESYENIHDPNTNINSIYQTPIKDKLSDKKKDLYYIYYKFYKLKNDEQCKSNSLECAKQCETLHSKYKLENCNNHENDHSCPELDEFWKQNEEYIKKILNCNGNKICILYFQ</sequence>
<name>A0A0J9W723_PLAVI</name>
<dbReference type="Proteomes" id="UP000053239">
    <property type="component" value="Unassembled WGS sequence"/>
</dbReference>
<evidence type="ECO:0000313" key="2">
    <source>
        <dbReference type="Proteomes" id="UP000053239"/>
    </source>
</evidence>
<dbReference type="AlphaFoldDB" id="A0A0J9W723"/>
<dbReference type="OrthoDB" id="383226at2759"/>
<accession>A0A0J9W723</accession>
<protein>
    <submittedName>
        <fullName evidence="1">Uncharacterized protein</fullName>
    </submittedName>
</protein>
<dbReference type="EMBL" id="KQ235604">
    <property type="protein sequence ID" value="KMZ96448.1"/>
    <property type="molecule type" value="Genomic_DNA"/>
</dbReference>
<gene>
    <name evidence="1" type="ORF">PVNG_05433</name>
</gene>
<organism evidence="1 2">
    <name type="scientific">Plasmodium vivax North Korean</name>
    <dbReference type="NCBI Taxonomy" id="1035514"/>
    <lineage>
        <taxon>Eukaryota</taxon>
        <taxon>Sar</taxon>
        <taxon>Alveolata</taxon>
        <taxon>Apicomplexa</taxon>
        <taxon>Aconoidasida</taxon>
        <taxon>Haemosporida</taxon>
        <taxon>Plasmodiidae</taxon>
        <taxon>Plasmodium</taxon>
        <taxon>Plasmodium (Plasmodium)</taxon>
    </lineage>
</organism>